<name>A0ABM8IHZ6_9FIRM</name>
<sequence>MSGGVISTEGFFLKYDGGVTKKENSIMGVSRGRGHYKIPLRINNRLEIAKLILKSN</sequence>
<accession>A0ABM8IHZ6</accession>
<protein>
    <submittedName>
        <fullName evidence="1">Uncharacterized protein</fullName>
    </submittedName>
</protein>
<reference evidence="1" key="1">
    <citation type="journal article" date="2024" name="Int. J. Syst. Evol. Microbiol.">
        <title>Turicibacter faecis sp. nov., isolated from faeces of heart failure mouse model.</title>
        <authorList>
            <person name="Imamura Y."/>
            <person name="Motooka D."/>
            <person name="Nakajima Y."/>
            <person name="Ito S."/>
            <person name="Kitakaze M."/>
            <person name="Iida T."/>
            <person name="Nakamura S."/>
        </authorList>
    </citation>
    <scope>NUCLEOTIDE SEQUENCE</scope>
    <source>
        <strain evidence="1">TC023</strain>
    </source>
</reference>
<organism evidence="1 2">
    <name type="scientific">Turicibacter faecis</name>
    <dbReference type="NCBI Taxonomy" id="2963365"/>
    <lineage>
        <taxon>Bacteria</taxon>
        <taxon>Bacillati</taxon>
        <taxon>Bacillota</taxon>
        <taxon>Erysipelotrichia</taxon>
        <taxon>Erysipelotrichales</taxon>
        <taxon>Turicibacteraceae</taxon>
        <taxon>Turicibacter</taxon>
    </lineage>
</organism>
<evidence type="ECO:0000313" key="1">
    <source>
        <dbReference type="EMBL" id="BEH90849.1"/>
    </source>
</evidence>
<dbReference type="Proteomes" id="UP001432099">
    <property type="component" value="Chromosome"/>
</dbReference>
<gene>
    <name evidence="1" type="ORF">T23_09510</name>
</gene>
<dbReference type="EMBL" id="AP028127">
    <property type="protein sequence ID" value="BEH90849.1"/>
    <property type="molecule type" value="Genomic_DNA"/>
</dbReference>
<proteinExistence type="predicted"/>
<keyword evidence="2" id="KW-1185">Reference proteome</keyword>
<evidence type="ECO:0000313" key="2">
    <source>
        <dbReference type="Proteomes" id="UP001432099"/>
    </source>
</evidence>